<dbReference type="GO" id="GO:0042274">
    <property type="term" value="P:ribosomal small subunit biogenesis"/>
    <property type="evidence" value="ECO:0007669"/>
    <property type="project" value="TreeGrafter"/>
</dbReference>
<evidence type="ECO:0000313" key="10">
    <source>
        <dbReference type="EMBL" id="PJE74303.1"/>
    </source>
</evidence>
<comment type="similarity">
    <text evidence="1 7">Belongs to the universal ribosomal protein uS4 family.</text>
</comment>
<evidence type="ECO:0000256" key="3">
    <source>
        <dbReference type="ARBA" id="ARBA00022884"/>
    </source>
</evidence>
<gene>
    <name evidence="7" type="primary">rpsD</name>
    <name evidence="10" type="ORF">COV01_02290</name>
</gene>
<dbReference type="HAMAP" id="MF_01306_B">
    <property type="entry name" value="Ribosomal_uS4_B"/>
    <property type="match status" value="1"/>
</dbReference>
<feature type="domain" description="Small ribosomal subunit protein uS4 N-terminal" evidence="9">
    <location>
        <begin position="4"/>
        <end position="91"/>
    </location>
</feature>
<comment type="function">
    <text evidence="7">One of the primary rRNA binding proteins, it binds directly to 16S rRNA where it nucleates assembly of the body of the 30S subunit.</text>
</comment>
<name>A0A2M8LCG5_9BACT</name>
<evidence type="ECO:0000259" key="8">
    <source>
        <dbReference type="SMART" id="SM00363"/>
    </source>
</evidence>
<comment type="caution">
    <text evidence="10">The sequence shown here is derived from an EMBL/GenBank/DDBJ whole genome shotgun (WGS) entry which is preliminary data.</text>
</comment>
<evidence type="ECO:0000256" key="4">
    <source>
        <dbReference type="ARBA" id="ARBA00022980"/>
    </source>
</evidence>
<comment type="subunit">
    <text evidence="7">Part of the 30S ribosomal subunit. Contacts protein S5. The interaction surface between S4 and S5 is involved in control of translational fidelity.</text>
</comment>
<keyword evidence="4 7" id="KW-0689">Ribosomal protein</keyword>
<dbReference type="EMBL" id="PFEQ01000009">
    <property type="protein sequence ID" value="PJE74303.1"/>
    <property type="molecule type" value="Genomic_DNA"/>
</dbReference>
<reference evidence="11" key="1">
    <citation type="submission" date="2017-09" db="EMBL/GenBank/DDBJ databases">
        <title>Depth-based differentiation of microbial function through sediment-hosted aquifers and enrichment of novel symbionts in the deep terrestrial subsurface.</title>
        <authorList>
            <person name="Probst A.J."/>
            <person name="Ladd B."/>
            <person name="Jarett J.K."/>
            <person name="Geller-Mcgrath D.E."/>
            <person name="Sieber C.M.K."/>
            <person name="Emerson J.B."/>
            <person name="Anantharaman K."/>
            <person name="Thomas B.C."/>
            <person name="Malmstrom R."/>
            <person name="Stieglmeier M."/>
            <person name="Klingl A."/>
            <person name="Woyke T."/>
            <person name="Ryan C.M."/>
            <person name="Banfield J.F."/>
        </authorList>
    </citation>
    <scope>NUCLEOTIDE SEQUENCE [LARGE SCALE GENOMIC DNA]</scope>
</reference>
<dbReference type="Proteomes" id="UP000228700">
    <property type="component" value="Unassembled WGS sequence"/>
</dbReference>
<evidence type="ECO:0000256" key="7">
    <source>
        <dbReference type="HAMAP-Rule" id="MF_01306"/>
    </source>
</evidence>
<dbReference type="SUPFAM" id="SSF55174">
    <property type="entry name" value="Alpha-L RNA-binding motif"/>
    <property type="match status" value="1"/>
</dbReference>
<organism evidence="10 11">
    <name type="scientific">Candidatus Taylorbacteria bacterium CG10_big_fil_rev_8_21_14_0_10_41_48</name>
    <dbReference type="NCBI Taxonomy" id="1975024"/>
    <lineage>
        <taxon>Bacteria</taxon>
        <taxon>Candidatus Tayloriibacteriota</taxon>
    </lineage>
</organism>
<dbReference type="SMART" id="SM00363">
    <property type="entry name" value="S4"/>
    <property type="match status" value="1"/>
</dbReference>
<sequence length="202" mass="23331">MTMRITQKYKIARRLGPAIFEKTQGAKFALRQERRAGRPYRPRTEYGLSVIEKQKVRYTYGVNERQFRKYVKEAVALKGTNTVEALFGRLETRLDNVIYRLGWAPTRQAGRQLVAHGHITMDGKRVYVPSIHMKVGDKVAIRVTSLSKPVFKDLDEKLKKVALPSWLSYDAEKKVASMQGAPKWTPSEHSFNLLQVIEFYSR</sequence>
<keyword evidence="2 7" id="KW-0699">rRNA-binding</keyword>
<evidence type="ECO:0000256" key="2">
    <source>
        <dbReference type="ARBA" id="ARBA00022730"/>
    </source>
</evidence>
<keyword evidence="5 7" id="KW-0687">Ribonucleoprotein</keyword>
<keyword evidence="3 7" id="KW-0694">RNA-binding</keyword>
<dbReference type="InterPro" id="IPR001912">
    <property type="entry name" value="Ribosomal_uS4_N"/>
</dbReference>
<proteinExistence type="inferred from homology"/>
<dbReference type="GO" id="GO:0003735">
    <property type="term" value="F:structural constituent of ribosome"/>
    <property type="evidence" value="ECO:0007669"/>
    <property type="project" value="InterPro"/>
</dbReference>
<dbReference type="SMART" id="SM01390">
    <property type="entry name" value="Ribosomal_S4"/>
    <property type="match status" value="1"/>
</dbReference>
<dbReference type="InterPro" id="IPR036986">
    <property type="entry name" value="S4_RNA-bd_sf"/>
</dbReference>
<dbReference type="GO" id="GO:0015935">
    <property type="term" value="C:small ribosomal subunit"/>
    <property type="evidence" value="ECO:0007669"/>
    <property type="project" value="InterPro"/>
</dbReference>
<feature type="domain" description="RNA-binding S4" evidence="8">
    <location>
        <begin position="92"/>
        <end position="155"/>
    </location>
</feature>
<dbReference type="Pfam" id="PF01479">
    <property type="entry name" value="S4"/>
    <property type="match status" value="1"/>
</dbReference>
<dbReference type="Pfam" id="PF00163">
    <property type="entry name" value="Ribosomal_S4"/>
    <property type="match status" value="1"/>
</dbReference>
<dbReference type="PANTHER" id="PTHR11831:SF4">
    <property type="entry name" value="SMALL RIBOSOMAL SUBUNIT PROTEIN US4M"/>
    <property type="match status" value="1"/>
</dbReference>
<dbReference type="InterPro" id="IPR005709">
    <property type="entry name" value="Ribosomal_uS4_bac-type"/>
</dbReference>
<evidence type="ECO:0000256" key="1">
    <source>
        <dbReference type="ARBA" id="ARBA00007465"/>
    </source>
</evidence>
<dbReference type="InterPro" id="IPR022801">
    <property type="entry name" value="Ribosomal_uS4"/>
</dbReference>
<dbReference type="InterPro" id="IPR002942">
    <property type="entry name" value="S4_RNA-bd"/>
</dbReference>
<dbReference type="GO" id="GO:0006412">
    <property type="term" value="P:translation"/>
    <property type="evidence" value="ECO:0007669"/>
    <property type="project" value="UniProtKB-UniRule"/>
</dbReference>
<dbReference type="AlphaFoldDB" id="A0A2M8LCG5"/>
<accession>A0A2M8LCG5</accession>
<dbReference type="Gene3D" id="1.10.1050.10">
    <property type="entry name" value="Ribosomal Protein S4 Delta 41, Chain A, domain 1"/>
    <property type="match status" value="1"/>
</dbReference>
<evidence type="ECO:0000256" key="5">
    <source>
        <dbReference type="ARBA" id="ARBA00023274"/>
    </source>
</evidence>
<evidence type="ECO:0000313" key="11">
    <source>
        <dbReference type="Proteomes" id="UP000228700"/>
    </source>
</evidence>
<dbReference type="Gene3D" id="3.10.290.10">
    <property type="entry name" value="RNA-binding S4 domain"/>
    <property type="match status" value="1"/>
</dbReference>
<evidence type="ECO:0000256" key="6">
    <source>
        <dbReference type="ARBA" id="ARBA00035254"/>
    </source>
</evidence>
<dbReference type="NCBIfam" id="NF003717">
    <property type="entry name" value="PRK05327.1"/>
    <property type="match status" value="1"/>
</dbReference>
<dbReference type="FunFam" id="3.10.290.10:FF:000001">
    <property type="entry name" value="30S ribosomal protein S4"/>
    <property type="match status" value="1"/>
</dbReference>
<dbReference type="PROSITE" id="PS50889">
    <property type="entry name" value="S4"/>
    <property type="match status" value="1"/>
</dbReference>
<comment type="function">
    <text evidence="7">With S5 and S12 plays an important role in translational accuracy.</text>
</comment>
<dbReference type="PANTHER" id="PTHR11831">
    <property type="entry name" value="30S 40S RIBOSOMAL PROTEIN"/>
    <property type="match status" value="1"/>
</dbReference>
<protein>
    <recommendedName>
        <fullName evidence="6 7">Small ribosomal subunit protein uS4</fullName>
    </recommendedName>
</protein>
<evidence type="ECO:0000259" key="9">
    <source>
        <dbReference type="SMART" id="SM01390"/>
    </source>
</evidence>
<dbReference type="GO" id="GO:0019843">
    <property type="term" value="F:rRNA binding"/>
    <property type="evidence" value="ECO:0007669"/>
    <property type="project" value="UniProtKB-UniRule"/>
</dbReference>
<dbReference type="CDD" id="cd00165">
    <property type="entry name" value="S4"/>
    <property type="match status" value="1"/>
</dbReference>